<dbReference type="AlphaFoldDB" id="A0A9Q8UR32"/>
<gene>
    <name evidence="2" type="ORF">CLAFUR5_06719</name>
</gene>
<evidence type="ECO:0000256" key="1">
    <source>
        <dbReference type="SAM" id="MobiDB-lite"/>
    </source>
</evidence>
<proteinExistence type="predicted"/>
<evidence type="ECO:0000313" key="3">
    <source>
        <dbReference type="Proteomes" id="UP000756132"/>
    </source>
</evidence>
<sequence length="337" mass="36991">MSRTMGHAQDRRIAARYISLQAGDSFGVRLTLDEDLTLTDGDDVFVTISIGYEHHSKTQTWRINGTAGEMLKGKTNTLITHQYFANDGPKCGRPLHVPPPPVSRATTSAATWHFGVHPRAQPGSIAVFIEFGQIAEHLFEDETREPSQPPVTYRKKNKPKRVAVVHPACIIPSDNRVVFDFRNIISISVDRSKYNPAPAIHNKLPADKDNKIDSRATDQEGDGRSTRPKELEDHKDPGAAMPVVDLERGAIEPQHISTSLFEDTYGTKDLTQSTVTSGETCKTDKADPLPLLAGAEASEVSSATINDSQSSAMKNSVFNSAVTTELTPLRCRTKFLC</sequence>
<reference evidence="2" key="1">
    <citation type="submission" date="2021-12" db="EMBL/GenBank/DDBJ databases">
        <authorList>
            <person name="Zaccaron A."/>
            <person name="Stergiopoulos I."/>
        </authorList>
    </citation>
    <scope>NUCLEOTIDE SEQUENCE</scope>
    <source>
        <strain evidence="2">Race5_Kim</strain>
    </source>
</reference>
<dbReference type="RefSeq" id="XP_047763694.1">
    <property type="nucleotide sequence ID" value="XM_047905867.1"/>
</dbReference>
<dbReference type="Proteomes" id="UP000756132">
    <property type="component" value="Chromosome 6"/>
</dbReference>
<dbReference type="KEGG" id="ffu:CLAFUR5_06719"/>
<reference evidence="2" key="2">
    <citation type="journal article" date="2022" name="Microb. Genom.">
        <title>A chromosome-scale genome assembly of the tomato pathogen Cladosporium fulvum reveals a compartmentalized genome architecture and the presence of a dispensable chromosome.</title>
        <authorList>
            <person name="Zaccaron A.Z."/>
            <person name="Chen L.H."/>
            <person name="Samaras A."/>
            <person name="Stergiopoulos I."/>
        </authorList>
    </citation>
    <scope>NUCLEOTIDE SEQUENCE</scope>
    <source>
        <strain evidence="2">Race5_Kim</strain>
    </source>
</reference>
<protein>
    <submittedName>
        <fullName evidence="2">Uncharacterized protein</fullName>
    </submittedName>
</protein>
<feature type="compositionally biased region" description="Basic and acidic residues" evidence="1">
    <location>
        <begin position="204"/>
        <end position="237"/>
    </location>
</feature>
<keyword evidence="3" id="KW-1185">Reference proteome</keyword>
<feature type="region of interest" description="Disordered" evidence="1">
    <location>
        <begin position="195"/>
        <end position="237"/>
    </location>
</feature>
<evidence type="ECO:0000313" key="2">
    <source>
        <dbReference type="EMBL" id="UJO19328.1"/>
    </source>
</evidence>
<organism evidence="2 3">
    <name type="scientific">Passalora fulva</name>
    <name type="common">Tomato leaf mold</name>
    <name type="synonym">Cladosporium fulvum</name>
    <dbReference type="NCBI Taxonomy" id="5499"/>
    <lineage>
        <taxon>Eukaryota</taxon>
        <taxon>Fungi</taxon>
        <taxon>Dikarya</taxon>
        <taxon>Ascomycota</taxon>
        <taxon>Pezizomycotina</taxon>
        <taxon>Dothideomycetes</taxon>
        <taxon>Dothideomycetidae</taxon>
        <taxon>Mycosphaerellales</taxon>
        <taxon>Mycosphaerellaceae</taxon>
        <taxon>Fulvia</taxon>
    </lineage>
</organism>
<dbReference type="GeneID" id="71986597"/>
<name>A0A9Q8UR32_PASFU</name>
<accession>A0A9Q8UR32</accession>
<dbReference type="EMBL" id="CP090168">
    <property type="protein sequence ID" value="UJO19328.1"/>
    <property type="molecule type" value="Genomic_DNA"/>
</dbReference>